<evidence type="ECO:0000256" key="1">
    <source>
        <dbReference type="ARBA" id="ARBA00008834"/>
    </source>
</evidence>
<dbReference type="Pfam" id="PF00295">
    <property type="entry name" value="Glyco_hydro_28"/>
    <property type="match status" value="1"/>
</dbReference>
<dbReference type="PANTHER" id="PTHR31339">
    <property type="entry name" value="PECTIN LYASE-RELATED"/>
    <property type="match status" value="1"/>
</dbReference>
<dbReference type="InterPro" id="IPR051801">
    <property type="entry name" value="GH28_Enzymes"/>
</dbReference>
<name>A0ABX0R9X7_9GAMM</name>
<dbReference type="InterPro" id="IPR012334">
    <property type="entry name" value="Pectin_lyas_fold"/>
</dbReference>
<dbReference type="SMART" id="SM00710">
    <property type="entry name" value="PbH1"/>
    <property type="match status" value="5"/>
</dbReference>
<protein>
    <submittedName>
        <fullName evidence="5">Glycoside hydrolase</fullName>
    </submittedName>
</protein>
<dbReference type="GO" id="GO:0016787">
    <property type="term" value="F:hydrolase activity"/>
    <property type="evidence" value="ECO:0007669"/>
    <property type="project" value="UniProtKB-KW"/>
</dbReference>
<keyword evidence="6" id="KW-1185">Reference proteome</keyword>
<dbReference type="InterPro" id="IPR006626">
    <property type="entry name" value="PbH1"/>
</dbReference>
<evidence type="ECO:0000313" key="5">
    <source>
        <dbReference type="EMBL" id="NIF21574.1"/>
    </source>
</evidence>
<evidence type="ECO:0000313" key="6">
    <source>
        <dbReference type="Proteomes" id="UP001515683"/>
    </source>
</evidence>
<keyword evidence="3 4" id="KW-0326">Glycosidase</keyword>
<dbReference type="Gene3D" id="2.160.20.10">
    <property type="entry name" value="Single-stranded right-handed beta-helix, Pectin lyase-like"/>
    <property type="match status" value="1"/>
</dbReference>
<dbReference type="PROSITE" id="PS00502">
    <property type="entry name" value="POLYGALACTURONASE"/>
    <property type="match status" value="1"/>
</dbReference>
<accession>A0ABX0R9X7</accession>
<proteinExistence type="inferred from homology"/>
<dbReference type="EMBL" id="VWXF01000002">
    <property type="protein sequence ID" value="NIF21574.1"/>
    <property type="molecule type" value="Genomic_DNA"/>
</dbReference>
<comment type="caution">
    <text evidence="5">The sequence shown here is derived from an EMBL/GenBank/DDBJ whole genome shotgun (WGS) entry which is preliminary data.</text>
</comment>
<evidence type="ECO:0000256" key="3">
    <source>
        <dbReference type="ARBA" id="ARBA00023295"/>
    </source>
</evidence>
<organism evidence="5 6">
    <name type="scientific">Candidatus Pantoea multigeneris</name>
    <dbReference type="NCBI Taxonomy" id="2608357"/>
    <lineage>
        <taxon>Bacteria</taxon>
        <taxon>Pseudomonadati</taxon>
        <taxon>Pseudomonadota</taxon>
        <taxon>Gammaproteobacteria</taxon>
        <taxon>Enterobacterales</taxon>
        <taxon>Erwiniaceae</taxon>
        <taxon>Pantoea</taxon>
    </lineage>
</organism>
<comment type="similarity">
    <text evidence="1 4">Belongs to the glycosyl hydrolase 28 family.</text>
</comment>
<dbReference type="InterPro" id="IPR011050">
    <property type="entry name" value="Pectin_lyase_fold/virulence"/>
</dbReference>
<dbReference type="Proteomes" id="UP001515683">
    <property type="component" value="Unassembled WGS sequence"/>
</dbReference>
<dbReference type="SUPFAM" id="SSF51126">
    <property type="entry name" value="Pectin lyase-like"/>
    <property type="match status" value="1"/>
</dbReference>
<keyword evidence="2 4" id="KW-0378">Hydrolase</keyword>
<dbReference type="PANTHER" id="PTHR31339:SF3">
    <property type="entry name" value="PECTIN LYASE-LIKE SUPERFAMILY PROTEIN"/>
    <property type="match status" value="1"/>
</dbReference>
<sequence length="437" mass="45834">MLLMCSPASSWASELTCHPEQFGGKADGHTLNTTAIQQAIDTCAAQGGGRVILSGGRWLSGPIMLKNHIHLVIDKGSVLQAVDDQKAFVAAFIGRAAQNREALILANNVHDIAVTGGGTLDGSGQQTWWPDAMSLRKQVRSGHPEAFTARYKDVPIANGMPRPWLFELNNSAFVKIDNVKLTNSPMWNLVIRHSHNVEVNHLTVSNPPDSPNTDGIDIVSSADIHIAHADISTGDDHISIKSGIVAAADASSGDITISDSIMRKGHGISIGSETINGIGNVSVSRVSFIDAENGIRIKSGRDRGSLIGPFNVSHVRMHNVATPLLITDSYSGQAGSAGNSLVSAIPPEKITPTTPLISGVSVTDLTATGARYAMILSGLPEAPVRDLKLNSVSISSLHGIQARYVSGALNYVTVHASAGASLARGPGVNLTTANAIE</sequence>
<evidence type="ECO:0000256" key="2">
    <source>
        <dbReference type="ARBA" id="ARBA00022801"/>
    </source>
</evidence>
<evidence type="ECO:0000256" key="4">
    <source>
        <dbReference type="RuleBase" id="RU361169"/>
    </source>
</evidence>
<reference evidence="5 6" key="1">
    <citation type="journal article" date="2019" name="bioRxiv">
        <title>Bacteria contribute to plant secondary compound degradation in a generalist herbivore system.</title>
        <authorList>
            <person name="Francoeur C.B."/>
            <person name="Khadempour L."/>
            <person name="Moreira-Soto R.D."/>
            <person name="Gotting K."/>
            <person name="Book A.J."/>
            <person name="Pinto-Tomas A.A."/>
            <person name="Keefover-Ring K."/>
            <person name="Currie C.R."/>
        </authorList>
    </citation>
    <scope>NUCLEOTIDE SEQUENCE [LARGE SCALE GENOMIC DNA]</scope>
    <source>
        <strain evidence="5">Acro-835</strain>
    </source>
</reference>
<gene>
    <name evidence="5" type="ORF">F3J40_08195</name>
</gene>
<dbReference type="InterPro" id="IPR000743">
    <property type="entry name" value="Glyco_hydro_28"/>
</dbReference>